<reference evidence="2" key="1">
    <citation type="submission" date="2016-10" db="EMBL/GenBank/DDBJ databases">
        <authorList>
            <person name="Varghese N."/>
            <person name="Submissions S."/>
        </authorList>
    </citation>
    <scope>NUCLEOTIDE SEQUENCE [LARGE SCALE GENOMIC DNA]</scope>
    <source>
        <strain evidence="2">DSM 17933</strain>
    </source>
</reference>
<keyword evidence="2" id="KW-1185">Reference proteome</keyword>
<evidence type="ECO:0000313" key="2">
    <source>
        <dbReference type="Proteomes" id="UP000199643"/>
    </source>
</evidence>
<proteinExistence type="predicted"/>
<dbReference type="OrthoDB" id="1495366at2"/>
<dbReference type="Proteomes" id="UP000199643">
    <property type="component" value="Unassembled WGS sequence"/>
</dbReference>
<gene>
    <name evidence="1" type="ORF">SAMN05421827_11552</name>
</gene>
<protein>
    <submittedName>
        <fullName evidence="1">Uncharacterized protein</fullName>
    </submittedName>
</protein>
<accession>A0A1G7Z3G6</accession>
<dbReference type="EMBL" id="FNCH01000015">
    <property type="protein sequence ID" value="SDH03139.1"/>
    <property type="molecule type" value="Genomic_DNA"/>
</dbReference>
<name>A0A1G7Z3G6_9SPHI</name>
<dbReference type="AlphaFoldDB" id="A0A1G7Z3G6"/>
<organism evidence="1 2">
    <name type="scientific">Pedobacter terrae</name>
    <dbReference type="NCBI Taxonomy" id="405671"/>
    <lineage>
        <taxon>Bacteria</taxon>
        <taxon>Pseudomonadati</taxon>
        <taxon>Bacteroidota</taxon>
        <taxon>Sphingobacteriia</taxon>
        <taxon>Sphingobacteriales</taxon>
        <taxon>Sphingobacteriaceae</taxon>
        <taxon>Pedobacter</taxon>
    </lineage>
</organism>
<sequence length="71" mass="8536">MEATGKLTNVQLELLKLFQYNLPDNQLNDIKEMLTKYFAKSASDEMDKLWDEKNWDESTIESWKNEHLRKK</sequence>
<evidence type="ECO:0000313" key="1">
    <source>
        <dbReference type="EMBL" id="SDH03139.1"/>
    </source>
</evidence>
<dbReference type="RefSeq" id="WP_090502156.1">
    <property type="nucleotide sequence ID" value="NZ_FNCH01000015.1"/>
</dbReference>
<dbReference type="STRING" id="405671.SAMN05421827_11552"/>